<feature type="chain" id="PRO_5032695317" evidence="2">
    <location>
        <begin position="25"/>
        <end position="323"/>
    </location>
</feature>
<comment type="caution">
    <text evidence="3">The sequence shown here is derived from an EMBL/GenBank/DDBJ whole genome shotgun (WGS) entry which is preliminary data.</text>
</comment>
<reference evidence="3 4" key="1">
    <citation type="submission" date="2020-08" db="EMBL/GenBank/DDBJ databases">
        <title>Paraeoetvoesia sp. YC-7-48 draft genome sequence.</title>
        <authorList>
            <person name="Yao L."/>
        </authorList>
    </citation>
    <scope>NUCLEOTIDE SEQUENCE [LARGE SCALE GENOMIC DNA]</scope>
    <source>
        <strain evidence="4">YC-7-48</strain>
    </source>
</reference>
<dbReference type="AlphaFoldDB" id="A0A842HP32"/>
<evidence type="ECO:0000256" key="1">
    <source>
        <dbReference type="ARBA" id="ARBA00022729"/>
    </source>
</evidence>
<proteinExistence type="predicted"/>
<dbReference type="InterPro" id="IPR038404">
    <property type="entry name" value="TRAP_DctP_sf"/>
</dbReference>
<keyword evidence="1 2" id="KW-0732">Signal</keyword>
<accession>A0A842HP32</accession>
<sequence>MTLTKRFLLAAASITFAMSTAAQAEQITIRAVSAWPEGNFFSQNFEKFVKKVNEDGKGNIQIQYLGGGAKVMPPFEVGNAIKAGVIDMANVTGNFYTNLLPESDALSVSTIPVQEWHKNGAYDYINKIWGEKLNARYLGRAIDQMPYHLFLKKPISSPDLNGLRLRGIPIYRSFFESLGGSVLTIAPGELYTALERGVVDGYGWPVSGIFDLSLQEQTKYRIEPGFYNTEVGVLINVNTWNKLNDKQKEILNNAARWMEDLNLNNAKMWEEEKKRQAAAGIETISFDDKESAAYVEKANNTIWASIISRSPEHGQKLRDLVTK</sequence>
<dbReference type="EMBL" id="JACJUU010000002">
    <property type="protein sequence ID" value="MBC2769021.1"/>
    <property type="molecule type" value="Genomic_DNA"/>
</dbReference>
<protein>
    <submittedName>
        <fullName evidence="3">TRAP transporter substrate-binding protein DctP</fullName>
    </submittedName>
</protein>
<dbReference type="Pfam" id="PF03480">
    <property type="entry name" value="DctP"/>
    <property type="match status" value="1"/>
</dbReference>
<evidence type="ECO:0000256" key="2">
    <source>
        <dbReference type="SAM" id="SignalP"/>
    </source>
</evidence>
<gene>
    <name evidence="3" type="primary">dctP</name>
    <name evidence="3" type="ORF">GTU67_03715</name>
</gene>
<keyword evidence="4" id="KW-1185">Reference proteome</keyword>
<name>A0A842HP32_9BURK</name>
<dbReference type="Proteomes" id="UP000545386">
    <property type="component" value="Unassembled WGS sequence"/>
</dbReference>
<evidence type="ECO:0000313" key="3">
    <source>
        <dbReference type="EMBL" id="MBC2769021.1"/>
    </source>
</evidence>
<dbReference type="InterPro" id="IPR018389">
    <property type="entry name" value="DctP_fam"/>
</dbReference>
<dbReference type="PANTHER" id="PTHR33376">
    <property type="match status" value="1"/>
</dbReference>
<dbReference type="GO" id="GO:0055085">
    <property type="term" value="P:transmembrane transport"/>
    <property type="evidence" value="ECO:0007669"/>
    <property type="project" value="InterPro"/>
</dbReference>
<dbReference type="Gene3D" id="3.40.190.170">
    <property type="entry name" value="Bacterial extracellular solute-binding protein, family 7"/>
    <property type="match status" value="1"/>
</dbReference>
<feature type="signal peptide" evidence="2">
    <location>
        <begin position="1"/>
        <end position="24"/>
    </location>
</feature>
<dbReference type="PANTHER" id="PTHR33376:SF5">
    <property type="entry name" value="EXTRACYTOPLASMIC SOLUTE RECEPTOR PROTEIN"/>
    <property type="match status" value="1"/>
</dbReference>
<dbReference type="NCBIfam" id="NF037995">
    <property type="entry name" value="TRAP_S1"/>
    <property type="match status" value="1"/>
</dbReference>
<dbReference type="RefSeq" id="WP_185778822.1">
    <property type="nucleotide sequence ID" value="NZ_JACJUU010000002.1"/>
</dbReference>
<evidence type="ECO:0000313" key="4">
    <source>
        <dbReference type="Proteomes" id="UP000545386"/>
    </source>
</evidence>
<organism evidence="3 4">
    <name type="scientific">Pusillimonas minor</name>
    <dbReference type="NCBI Taxonomy" id="2697024"/>
    <lineage>
        <taxon>Bacteria</taxon>
        <taxon>Pseudomonadati</taxon>
        <taxon>Pseudomonadota</taxon>
        <taxon>Betaproteobacteria</taxon>
        <taxon>Burkholderiales</taxon>
        <taxon>Alcaligenaceae</taxon>
        <taxon>Pusillimonas</taxon>
    </lineage>
</organism>